<name>A0A4R6M9C6_9GAMM</name>
<reference evidence="5 6" key="1">
    <citation type="submission" date="2019-03" db="EMBL/GenBank/DDBJ databases">
        <title>Genomic Encyclopedia of Type Strains, Phase III (KMG-III): the genomes of soil and plant-associated and newly described type strains.</title>
        <authorList>
            <person name="Whitman W."/>
        </authorList>
    </citation>
    <scope>NUCLEOTIDE SEQUENCE [LARGE SCALE GENOMIC DNA]</scope>
    <source>
        <strain evidence="5 6">CECT 7378</strain>
    </source>
</reference>
<dbReference type="FunFam" id="3.20.20.140:FF:000005">
    <property type="entry name" value="TatD family hydrolase"/>
    <property type="match status" value="1"/>
</dbReference>
<keyword evidence="2 4" id="KW-0479">Metal-binding</keyword>
<dbReference type="PANTHER" id="PTHR46124">
    <property type="entry name" value="D-AMINOACYL-TRNA DEACYLASE"/>
    <property type="match status" value="1"/>
</dbReference>
<organism evidence="5 6">
    <name type="scientific">Marinomonas balearica</name>
    <dbReference type="NCBI Taxonomy" id="491947"/>
    <lineage>
        <taxon>Bacteria</taxon>
        <taxon>Pseudomonadati</taxon>
        <taxon>Pseudomonadota</taxon>
        <taxon>Gammaproteobacteria</taxon>
        <taxon>Oceanospirillales</taxon>
        <taxon>Oceanospirillaceae</taxon>
        <taxon>Marinomonas</taxon>
    </lineage>
</organism>
<dbReference type="OrthoDB" id="9810005at2"/>
<dbReference type="InterPro" id="IPR018228">
    <property type="entry name" value="DNase_TatD-rel_CS"/>
</dbReference>
<protein>
    <submittedName>
        <fullName evidence="5">TatD DNase family protein</fullName>
    </submittedName>
</protein>
<dbReference type="InterPro" id="IPR032466">
    <property type="entry name" value="Metal_Hydrolase"/>
</dbReference>
<dbReference type="PANTHER" id="PTHR46124:SF2">
    <property type="entry name" value="D-AMINOACYL-TRNA DEACYLASE"/>
    <property type="match status" value="1"/>
</dbReference>
<dbReference type="PROSITE" id="PS01090">
    <property type="entry name" value="TATD_2"/>
    <property type="match status" value="1"/>
</dbReference>
<accession>A0A4R6M9C6</accession>
<dbReference type="Pfam" id="PF01026">
    <property type="entry name" value="TatD_DNase"/>
    <property type="match status" value="1"/>
</dbReference>
<evidence type="ECO:0000313" key="6">
    <source>
        <dbReference type="Proteomes" id="UP000294656"/>
    </source>
</evidence>
<evidence type="ECO:0000256" key="2">
    <source>
        <dbReference type="ARBA" id="ARBA00022723"/>
    </source>
</evidence>
<feature type="binding site" evidence="4">
    <location>
        <position position="89"/>
    </location>
    <ligand>
        <name>a divalent metal cation</name>
        <dbReference type="ChEBI" id="CHEBI:60240"/>
        <label>1</label>
    </ligand>
</feature>
<dbReference type="GO" id="GO:0046872">
    <property type="term" value="F:metal ion binding"/>
    <property type="evidence" value="ECO:0007669"/>
    <property type="project" value="UniProtKB-KW"/>
</dbReference>
<dbReference type="GO" id="GO:0005829">
    <property type="term" value="C:cytosol"/>
    <property type="evidence" value="ECO:0007669"/>
    <property type="project" value="TreeGrafter"/>
</dbReference>
<feature type="binding site" evidence="4">
    <location>
        <position position="201"/>
    </location>
    <ligand>
        <name>a divalent metal cation</name>
        <dbReference type="ChEBI" id="CHEBI:60240"/>
        <label>1</label>
    </ligand>
</feature>
<dbReference type="AlphaFoldDB" id="A0A4R6M9C6"/>
<dbReference type="SUPFAM" id="SSF51556">
    <property type="entry name" value="Metallo-dependent hydrolases"/>
    <property type="match status" value="1"/>
</dbReference>
<dbReference type="PROSITE" id="PS01091">
    <property type="entry name" value="TATD_3"/>
    <property type="match status" value="1"/>
</dbReference>
<evidence type="ECO:0000256" key="3">
    <source>
        <dbReference type="ARBA" id="ARBA00022801"/>
    </source>
</evidence>
<dbReference type="EMBL" id="SNXC01000013">
    <property type="protein sequence ID" value="TDO96779.1"/>
    <property type="molecule type" value="Genomic_DNA"/>
</dbReference>
<feature type="binding site" evidence="4">
    <location>
        <position position="125"/>
    </location>
    <ligand>
        <name>a divalent metal cation</name>
        <dbReference type="ChEBI" id="CHEBI:60240"/>
        <label>2</label>
    </ligand>
</feature>
<dbReference type="RefSeq" id="WP_133504280.1">
    <property type="nucleotide sequence ID" value="NZ_SNXC01000013.1"/>
</dbReference>
<dbReference type="CDD" id="cd01310">
    <property type="entry name" value="TatD_DNAse"/>
    <property type="match status" value="1"/>
</dbReference>
<comment type="similarity">
    <text evidence="1">Belongs to the metallo-dependent hydrolases superfamily. TatD-type hydrolase family.</text>
</comment>
<evidence type="ECO:0000313" key="5">
    <source>
        <dbReference type="EMBL" id="TDO96779.1"/>
    </source>
</evidence>
<dbReference type="Gene3D" id="3.20.20.140">
    <property type="entry name" value="Metal-dependent hydrolases"/>
    <property type="match status" value="1"/>
</dbReference>
<dbReference type="InterPro" id="IPR001130">
    <property type="entry name" value="TatD-like"/>
</dbReference>
<gene>
    <name evidence="5" type="ORF">DFP79_2547</name>
</gene>
<comment type="caution">
    <text evidence="5">The sequence shown here is derived from an EMBL/GenBank/DDBJ whole genome shotgun (WGS) entry which is preliminary data.</text>
</comment>
<evidence type="ECO:0000256" key="1">
    <source>
        <dbReference type="ARBA" id="ARBA00009275"/>
    </source>
</evidence>
<sequence>MIDIGVNLNHPQYIDDLDQFQTDLISHNIQGAICIASDLNETKLISQVTNSHSNLWMTAGCHPHQAKTWNQDSEKELEPYLSRAIAIGETGLDYNRNFSTPEQQREAFQAQIHLANIHSKPLYLHERDAHEDMVTILRGLKSTTTQGVLHCFTGNISELKTYLDLGLYIGVTGWLLDERRGEDLKDAVKYIPDDRLLIETDAPYLVPRNIRPRPKKNHPKYLPYIAQELANIRSVDIGLISKLTTDNTKKLFGIS</sequence>
<dbReference type="Proteomes" id="UP000294656">
    <property type="component" value="Unassembled WGS sequence"/>
</dbReference>
<evidence type="ECO:0000256" key="4">
    <source>
        <dbReference type="PIRSR" id="PIRSR005902-1"/>
    </source>
</evidence>
<keyword evidence="3" id="KW-0378">Hydrolase</keyword>
<feature type="binding site" evidence="4">
    <location>
        <position position="150"/>
    </location>
    <ligand>
        <name>a divalent metal cation</name>
        <dbReference type="ChEBI" id="CHEBI:60240"/>
        <label>2</label>
    </ligand>
</feature>
<proteinExistence type="inferred from homology"/>
<dbReference type="GO" id="GO:0016788">
    <property type="term" value="F:hydrolase activity, acting on ester bonds"/>
    <property type="evidence" value="ECO:0007669"/>
    <property type="project" value="InterPro"/>
</dbReference>
<keyword evidence="6" id="KW-1185">Reference proteome</keyword>
<dbReference type="PIRSF" id="PIRSF005902">
    <property type="entry name" value="DNase_TatD"/>
    <property type="match status" value="1"/>
</dbReference>